<protein>
    <submittedName>
        <fullName evidence="1">Uncharacterized protein</fullName>
    </submittedName>
</protein>
<keyword evidence="2" id="KW-1185">Reference proteome</keyword>
<dbReference type="Proteomes" id="UP001597373">
    <property type="component" value="Unassembled WGS sequence"/>
</dbReference>
<evidence type="ECO:0000313" key="1">
    <source>
        <dbReference type="EMBL" id="MFD2261043.1"/>
    </source>
</evidence>
<organism evidence="1 2">
    <name type="scientific">Chelativorans composti</name>
    <dbReference type="NCBI Taxonomy" id="768533"/>
    <lineage>
        <taxon>Bacteria</taxon>
        <taxon>Pseudomonadati</taxon>
        <taxon>Pseudomonadota</taxon>
        <taxon>Alphaproteobacteria</taxon>
        <taxon>Hyphomicrobiales</taxon>
        <taxon>Phyllobacteriaceae</taxon>
        <taxon>Chelativorans</taxon>
    </lineage>
</organism>
<sequence length="89" mass="10167">MTVLNLKTNTRQAHWRRKNPEKYLAHVAVQKALQSGELVKGRCEICGDPAVDAHHADYSRPLEVRWLCRRHHVRLHATGCDGDLFPVTS</sequence>
<gene>
    <name evidence="1" type="ORF">ACFSMZ_14940</name>
</gene>
<accession>A0ABW5DIT9</accession>
<dbReference type="RefSeq" id="WP_345098567.1">
    <property type="nucleotide sequence ID" value="NZ_BAABGS010000017.1"/>
</dbReference>
<name>A0ABW5DIT9_9HYPH</name>
<comment type="caution">
    <text evidence="1">The sequence shown here is derived from an EMBL/GenBank/DDBJ whole genome shotgun (WGS) entry which is preliminary data.</text>
</comment>
<dbReference type="EMBL" id="JBHUIR010000059">
    <property type="protein sequence ID" value="MFD2261043.1"/>
    <property type="molecule type" value="Genomic_DNA"/>
</dbReference>
<proteinExistence type="predicted"/>
<reference evidence="2" key="1">
    <citation type="journal article" date="2019" name="Int. J. Syst. Evol. Microbiol.">
        <title>The Global Catalogue of Microorganisms (GCM) 10K type strain sequencing project: providing services to taxonomists for standard genome sequencing and annotation.</title>
        <authorList>
            <consortium name="The Broad Institute Genomics Platform"/>
            <consortium name="The Broad Institute Genome Sequencing Center for Infectious Disease"/>
            <person name="Wu L."/>
            <person name="Ma J."/>
        </authorList>
    </citation>
    <scope>NUCLEOTIDE SEQUENCE [LARGE SCALE GENOMIC DNA]</scope>
    <source>
        <strain evidence="2">KCTC 23707</strain>
    </source>
</reference>
<evidence type="ECO:0000313" key="2">
    <source>
        <dbReference type="Proteomes" id="UP001597373"/>
    </source>
</evidence>